<dbReference type="OrthoDB" id="39591at2759"/>
<name>A0A1E7FKK7_9STRA</name>
<comment type="subcellular location">
    <subcellularLocation>
        <location evidence="1">Nucleus</location>
    </subcellularLocation>
</comment>
<accession>A0A1E7FKK7</accession>
<dbReference type="GO" id="GO:0005634">
    <property type="term" value="C:nucleus"/>
    <property type="evidence" value="ECO:0007669"/>
    <property type="project" value="UniProtKB-SubCell"/>
</dbReference>
<dbReference type="InterPro" id="IPR017930">
    <property type="entry name" value="Myb_dom"/>
</dbReference>
<dbReference type="PANTHER" id="PTHR46380:SF2">
    <property type="entry name" value="CYCLIN-D-BINDING MYB-LIKE TRANSCRIPTION FACTOR 1"/>
    <property type="match status" value="1"/>
</dbReference>
<evidence type="ECO:0000313" key="7">
    <source>
        <dbReference type="Proteomes" id="UP000095751"/>
    </source>
</evidence>
<feature type="domain" description="HTH myb-type" evidence="5">
    <location>
        <begin position="95"/>
        <end position="144"/>
    </location>
</feature>
<dbReference type="SMART" id="SM00717">
    <property type="entry name" value="SANT"/>
    <property type="match status" value="3"/>
</dbReference>
<dbReference type="CDD" id="cd00167">
    <property type="entry name" value="SANT"/>
    <property type="match status" value="2"/>
</dbReference>
<keyword evidence="2" id="KW-0238">DNA-binding</keyword>
<feature type="domain" description="Myb-like" evidence="4">
    <location>
        <begin position="95"/>
        <end position="140"/>
    </location>
</feature>
<keyword evidence="7" id="KW-1185">Reference proteome</keyword>
<feature type="non-terminal residue" evidence="6">
    <location>
        <position position="1"/>
    </location>
</feature>
<dbReference type="SUPFAM" id="SSF46689">
    <property type="entry name" value="Homeodomain-like"/>
    <property type="match status" value="2"/>
</dbReference>
<dbReference type="AlphaFoldDB" id="A0A1E7FKK7"/>
<dbReference type="Gene3D" id="1.10.10.60">
    <property type="entry name" value="Homeodomain-like"/>
    <property type="match status" value="2"/>
</dbReference>
<dbReference type="PROSITE" id="PS51294">
    <property type="entry name" value="HTH_MYB"/>
    <property type="match status" value="1"/>
</dbReference>
<protein>
    <submittedName>
        <fullName evidence="6">Uncharacterized protein</fullName>
    </submittedName>
</protein>
<evidence type="ECO:0000256" key="1">
    <source>
        <dbReference type="ARBA" id="ARBA00004123"/>
    </source>
</evidence>
<dbReference type="EMBL" id="KV784356">
    <property type="protein sequence ID" value="OEU18667.1"/>
    <property type="molecule type" value="Genomic_DNA"/>
</dbReference>
<evidence type="ECO:0000256" key="2">
    <source>
        <dbReference type="ARBA" id="ARBA00023125"/>
    </source>
</evidence>
<dbReference type="InterPro" id="IPR051651">
    <property type="entry name" value="DMTF1_DNA-bind_reg"/>
</dbReference>
<dbReference type="GO" id="GO:0000976">
    <property type="term" value="F:transcription cis-regulatory region binding"/>
    <property type="evidence" value="ECO:0007669"/>
    <property type="project" value="TreeGrafter"/>
</dbReference>
<feature type="non-terminal residue" evidence="6">
    <location>
        <position position="218"/>
    </location>
</feature>
<proteinExistence type="predicted"/>
<gene>
    <name evidence="6" type="ORF">FRACYDRAFT_150307</name>
</gene>
<evidence type="ECO:0000313" key="6">
    <source>
        <dbReference type="EMBL" id="OEU18667.1"/>
    </source>
</evidence>
<dbReference type="Pfam" id="PF13921">
    <property type="entry name" value="Myb_DNA-bind_6"/>
    <property type="match status" value="1"/>
</dbReference>
<organism evidence="6 7">
    <name type="scientific">Fragilariopsis cylindrus CCMP1102</name>
    <dbReference type="NCBI Taxonomy" id="635003"/>
    <lineage>
        <taxon>Eukaryota</taxon>
        <taxon>Sar</taxon>
        <taxon>Stramenopiles</taxon>
        <taxon>Ochrophyta</taxon>
        <taxon>Bacillariophyta</taxon>
        <taxon>Bacillariophyceae</taxon>
        <taxon>Bacillariophycidae</taxon>
        <taxon>Bacillariales</taxon>
        <taxon>Bacillariaceae</taxon>
        <taxon>Fragilariopsis</taxon>
    </lineage>
</organism>
<evidence type="ECO:0000256" key="3">
    <source>
        <dbReference type="ARBA" id="ARBA00023242"/>
    </source>
</evidence>
<dbReference type="KEGG" id="fcy:FRACYDRAFT_150307"/>
<dbReference type="Proteomes" id="UP000095751">
    <property type="component" value="Unassembled WGS sequence"/>
</dbReference>
<evidence type="ECO:0000259" key="5">
    <source>
        <dbReference type="PROSITE" id="PS51294"/>
    </source>
</evidence>
<feature type="domain" description="Myb-like" evidence="4">
    <location>
        <begin position="145"/>
        <end position="211"/>
    </location>
</feature>
<dbReference type="InterPro" id="IPR009057">
    <property type="entry name" value="Homeodomain-like_sf"/>
</dbReference>
<dbReference type="GO" id="GO:0003700">
    <property type="term" value="F:DNA-binding transcription factor activity"/>
    <property type="evidence" value="ECO:0007669"/>
    <property type="project" value="TreeGrafter"/>
</dbReference>
<dbReference type="PROSITE" id="PS50090">
    <property type="entry name" value="MYB_LIKE"/>
    <property type="match status" value="2"/>
</dbReference>
<evidence type="ECO:0000259" key="4">
    <source>
        <dbReference type="PROSITE" id="PS50090"/>
    </source>
</evidence>
<keyword evidence="3" id="KW-0539">Nucleus</keyword>
<dbReference type="InterPro" id="IPR001005">
    <property type="entry name" value="SANT/Myb"/>
</dbReference>
<reference evidence="6 7" key="1">
    <citation type="submission" date="2016-09" db="EMBL/GenBank/DDBJ databases">
        <title>Extensive genetic diversity and differential bi-allelic expression allows diatom success in the polar Southern Ocean.</title>
        <authorList>
            <consortium name="DOE Joint Genome Institute"/>
            <person name="Mock T."/>
            <person name="Otillar R.P."/>
            <person name="Strauss J."/>
            <person name="Dupont C."/>
            <person name="Frickenhaus S."/>
            <person name="Maumus F."/>
            <person name="Mcmullan M."/>
            <person name="Sanges R."/>
            <person name="Schmutz J."/>
            <person name="Toseland A."/>
            <person name="Valas R."/>
            <person name="Veluchamy A."/>
            <person name="Ward B.J."/>
            <person name="Allen A."/>
            <person name="Barry K."/>
            <person name="Falciatore A."/>
            <person name="Ferrante M."/>
            <person name="Fortunato A.E."/>
            <person name="Gloeckner G."/>
            <person name="Gruber A."/>
            <person name="Hipkin R."/>
            <person name="Janech M."/>
            <person name="Kroth P."/>
            <person name="Leese F."/>
            <person name="Lindquist E."/>
            <person name="Lyon B.R."/>
            <person name="Martin J."/>
            <person name="Mayer C."/>
            <person name="Parker M."/>
            <person name="Quesneville H."/>
            <person name="Raymond J."/>
            <person name="Uhlig C."/>
            <person name="Valentin K.U."/>
            <person name="Worden A.Z."/>
            <person name="Armbrust E.V."/>
            <person name="Bowler C."/>
            <person name="Green B."/>
            <person name="Moulton V."/>
            <person name="Van Oosterhout C."/>
            <person name="Grigoriev I."/>
        </authorList>
    </citation>
    <scope>NUCLEOTIDE SEQUENCE [LARGE SCALE GENOMIC DNA]</scope>
    <source>
        <strain evidence="6 7">CCMP1102</strain>
    </source>
</reference>
<dbReference type="InParanoid" id="A0A1E7FKK7"/>
<sequence length="218" mass="25288">EAAAVVTNENKWNRNGFGGDGAIRTGKYNKEETETVKRAVENYCAVKQISVARLCSECDHKAELKGAWMEIAKELPHRSVQSVYRHGLRQLHPFKRGTWSDEEVEILITSVTQYGKKWASIQTKLNRSADSCRDKFREIDDSYIRGRWKENETEQLKRLIREHLRTDPLADIKELGKMVESQHIKIPWSTISKRMGKRSRLSCFKKWQKMTGLFSASD</sequence>
<dbReference type="PANTHER" id="PTHR46380">
    <property type="entry name" value="CYCLIN-D-BINDING MYB-LIKE TRANSCRIPTION FACTOR 1"/>
    <property type="match status" value="1"/>
</dbReference>